<sequence>MKVMENEASEAVPLMLCSVTCSEEEKYDSRYDFLLNAVEPRPQKSKTPVYVDSAGIPLEMKITTLLPASIRQRDERRQRGSHNSSSAVSALLALLE</sequence>
<keyword evidence="3" id="KW-1185">Reference proteome</keyword>
<reference evidence="2 3" key="1">
    <citation type="submission" date="2023-08" db="EMBL/GenBank/DDBJ databases">
        <title>A Necator americanus chromosomal reference genome.</title>
        <authorList>
            <person name="Ilik V."/>
            <person name="Petrzelkova K.J."/>
            <person name="Pardy F."/>
            <person name="Fuh T."/>
            <person name="Niatou-Singa F.S."/>
            <person name="Gouil Q."/>
            <person name="Baker L."/>
            <person name="Ritchie M.E."/>
            <person name="Jex A.R."/>
            <person name="Gazzola D."/>
            <person name="Li H."/>
            <person name="Toshio Fujiwara R."/>
            <person name="Zhan B."/>
            <person name="Aroian R.V."/>
            <person name="Pafco B."/>
            <person name="Schwarz E.M."/>
        </authorList>
    </citation>
    <scope>NUCLEOTIDE SEQUENCE [LARGE SCALE GENOMIC DNA]</scope>
    <source>
        <strain evidence="2 3">Aroian</strain>
        <tissue evidence="2">Whole animal</tissue>
    </source>
</reference>
<evidence type="ECO:0000313" key="2">
    <source>
        <dbReference type="EMBL" id="KAK6755469.1"/>
    </source>
</evidence>
<dbReference type="EMBL" id="JAVFWL010000005">
    <property type="protein sequence ID" value="KAK6755469.1"/>
    <property type="molecule type" value="Genomic_DNA"/>
</dbReference>
<evidence type="ECO:0000313" key="3">
    <source>
        <dbReference type="Proteomes" id="UP001303046"/>
    </source>
</evidence>
<feature type="region of interest" description="Disordered" evidence="1">
    <location>
        <begin position="70"/>
        <end position="90"/>
    </location>
</feature>
<gene>
    <name evidence="2" type="primary">Necator_chrV.g18853</name>
    <name evidence="2" type="ORF">RB195_014062</name>
</gene>
<dbReference type="Proteomes" id="UP001303046">
    <property type="component" value="Unassembled WGS sequence"/>
</dbReference>
<evidence type="ECO:0000256" key="1">
    <source>
        <dbReference type="SAM" id="MobiDB-lite"/>
    </source>
</evidence>
<accession>A0ABR1DYJ6</accession>
<name>A0ABR1DYJ6_NECAM</name>
<organism evidence="2 3">
    <name type="scientific">Necator americanus</name>
    <name type="common">Human hookworm</name>
    <dbReference type="NCBI Taxonomy" id="51031"/>
    <lineage>
        <taxon>Eukaryota</taxon>
        <taxon>Metazoa</taxon>
        <taxon>Ecdysozoa</taxon>
        <taxon>Nematoda</taxon>
        <taxon>Chromadorea</taxon>
        <taxon>Rhabditida</taxon>
        <taxon>Rhabditina</taxon>
        <taxon>Rhabditomorpha</taxon>
        <taxon>Strongyloidea</taxon>
        <taxon>Ancylostomatidae</taxon>
        <taxon>Bunostominae</taxon>
        <taxon>Necator</taxon>
    </lineage>
</organism>
<proteinExistence type="predicted"/>
<protein>
    <submittedName>
        <fullName evidence="2">Uncharacterized protein</fullName>
    </submittedName>
</protein>
<comment type="caution">
    <text evidence="2">The sequence shown here is derived from an EMBL/GenBank/DDBJ whole genome shotgun (WGS) entry which is preliminary data.</text>
</comment>